<evidence type="ECO:0000313" key="2">
    <source>
        <dbReference type="Proteomes" id="UP000224567"/>
    </source>
</evidence>
<reference evidence="1 2" key="1">
    <citation type="journal article" date="2017" name="Genome Biol.">
        <title>New reference genome sequences of hot pepper reveal the massive evolution of plant disease-resistance genes by retroduplication.</title>
        <authorList>
            <person name="Kim S."/>
            <person name="Park J."/>
            <person name="Yeom S.I."/>
            <person name="Kim Y.M."/>
            <person name="Seo E."/>
            <person name="Kim K.T."/>
            <person name="Kim M.S."/>
            <person name="Lee J.M."/>
            <person name="Cheong K."/>
            <person name="Shin H.S."/>
            <person name="Kim S.B."/>
            <person name="Han K."/>
            <person name="Lee J."/>
            <person name="Park M."/>
            <person name="Lee H.A."/>
            <person name="Lee H.Y."/>
            <person name="Lee Y."/>
            <person name="Oh S."/>
            <person name="Lee J.H."/>
            <person name="Choi E."/>
            <person name="Choi E."/>
            <person name="Lee S.E."/>
            <person name="Jeon J."/>
            <person name="Kim H."/>
            <person name="Choi G."/>
            <person name="Song H."/>
            <person name="Lee J."/>
            <person name="Lee S.C."/>
            <person name="Kwon J.K."/>
            <person name="Lee H.Y."/>
            <person name="Koo N."/>
            <person name="Hong Y."/>
            <person name="Kim R.W."/>
            <person name="Kang W.H."/>
            <person name="Huh J.H."/>
            <person name="Kang B.C."/>
            <person name="Yang T.J."/>
            <person name="Lee Y.H."/>
            <person name="Bennetzen J.L."/>
            <person name="Choi D."/>
        </authorList>
    </citation>
    <scope>NUCLEOTIDE SEQUENCE [LARGE SCALE GENOMIC DNA]</scope>
    <source>
        <strain evidence="2">cv. PBC81</strain>
    </source>
</reference>
<dbReference type="STRING" id="33114.A0A2G2V7I7"/>
<protein>
    <submittedName>
        <fullName evidence="1">Uncharacterized protein</fullName>
    </submittedName>
</protein>
<evidence type="ECO:0000313" key="1">
    <source>
        <dbReference type="EMBL" id="PHT28945.1"/>
    </source>
</evidence>
<dbReference type="SMART" id="SM00667">
    <property type="entry name" value="LisH"/>
    <property type="match status" value="1"/>
</dbReference>
<dbReference type="PROSITE" id="PS50896">
    <property type="entry name" value="LISH"/>
    <property type="match status" value="1"/>
</dbReference>
<dbReference type="InterPro" id="IPR044716">
    <property type="entry name" value="LEUNIG-like"/>
</dbReference>
<name>A0A2G2V7I7_CAPBA</name>
<accession>A0A2G2V7I7</accession>
<dbReference type="Pfam" id="PF08513">
    <property type="entry name" value="LisH"/>
    <property type="match status" value="1"/>
</dbReference>
<gene>
    <name evidence="1" type="ORF">CQW23_31469</name>
</gene>
<dbReference type="Proteomes" id="UP000224567">
    <property type="component" value="Unassembled WGS sequence"/>
</dbReference>
<dbReference type="InterPro" id="IPR006594">
    <property type="entry name" value="LisH"/>
</dbReference>
<dbReference type="PANTHER" id="PTHR44376">
    <property type="entry name" value="TRANSCRIPTIONAL REGULATOR OF FILAMENTOUS GROWTH FLO8"/>
    <property type="match status" value="1"/>
</dbReference>
<dbReference type="AlphaFoldDB" id="A0A2G2V7I7"/>
<keyword evidence="2" id="KW-1185">Reference proteome</keyword>
<sequence length="197" mass="22223">MGMMACHKMSSPGFDKYVHDYLVKKGLHLTADLFASEANVVLPNHVAIESPEGFLKEWWNFFYDTYTFHQAERAQESNTEAAHTIDNVVSNIPSALPALSPHSTMLSFEHNISPMVPSFHLMTPDYALIYDLSFVDMHHPTQLLPFETNFSYPMELIPDMPQQWEARFASMVSEPPITLHAHRALDGEAGMALLGQS</sequence>
<proteinExistence type="predicted"/>
<dbReference type="EMBL" id="MLFT02000164">
    <property type="protein sequence ID" value="PHT28945.1"/>
    <property type="molecule type" value="Genomic_DNA"/>
</dbReference>
<dbReference type="GO" id="GO:0003714">
    <property type="term" value="F:transcription corepressor activity"/>
    <property type="evidence" value="ECO:0007669"/>
    <property type="project" value="InterPro"/>
</dbReference>
<dbReference type="PANTHER" id="PTHR44376:SF8">
    <property type="entry name" value="TRANSCRIPTIONAL COREPRESSOR LEUNIG-LIKE"/>
    <property type="match status" value="1"/>
</dbReference>
<dbReference type="OrthoDB" id="5600002at2759"/>
<organism evidence="1 2">
    <name type="scientific">Capsicum baccatum</name>
    <name type="common">Peruvian pepper</name>
    <dbReference type="NCBI Taxonomy" id="33114"/>
    <lineage>
        <taxon>Eukaryota</taxon>
        <taxon>Viridiplantae</taxon>
        <taxon>Streptophyta</taxon>
        <taxon>Embryophyta</taxon>
        <taxon>Tracheophyta</taxon>
        <taxon>Spermatophyta</taxon>
        <taxon>Magnoliopsida</taxon>
        <taxon>eudicotyledons</taxon>
        <taxon>Gunneridae</taxon>
        <taxon>Pentapetalae</taxon>
        <taxon>asterids</taxon>
        <taxon>lamiids</taxon>
        <taxon>Solanales</taxon>
        <taxon>Solanaceae</taxon>
        <taxon>Solanoideae</taxon>
        <taxon>Capsiceae</taxon>
        <taxon>Capsicum</taxon>
    </lineage>
</organism>
<comment type="caution">
    <text evidence="1">The sequence shown here is derived from an EMBL/GenBank/DDBJ whole genome shotgun (WGS) entry which is preliminary data.</text>
</comment>
<reference evidence="2" key="2">
    <citation type="journal article" date="2017" name="J. Anim. Genet.">
        <title>Multiple reference genome sequences of hot pepper reveal the massive evolution of plant disease resistance genes by retroduplication.</title>
        <authorList>
            <person name="Kim S."/>
            <person name="Park J."/>
            <person name="Yeom S.-I."/>
            <person name="Kim Y.-M."/>
            <person name="Seo E."/>
            <person name="Kim K.-T."/>
            <person name="Kim M.-S."/>
            <person name="Lee J.M."/>
            <person name="Cheong K."/>
            <person name="Shin H.-S."/>
            <person name="Kim S.-B."/>
            <person name="Han K."/>
            <person name="Lee J."/>
            <person name="Park M."/>
            <person name="Lee H.-A."/>
            <person name="Lee H.-Y."/>
            <person name="Lee Y."/>
            <person name="Oh S."/>
            <person name="Lee J.H."/>
            <person name="Choi E."/>
            <person name="Choi E."/>
            <person name="Lee S.E."/>
            <person name="Jeon J."/>
            <person name="Kim H."/>
            <person name="Choi G."/>
            <person name="Song H."/>
            <person name="Lee J."/>
            <person name="Lee S.-C."/>
            <person name="Kwon J.-K."/>
            <person name="Lee H.-Y."/>
            <person name="Koo N."/>
            <person name="Hong Y."/>
            <person name="Kim R.W."/>
            <person name="Kang W.-H."/>
            <person name="Huh J.H."/>
            <person name="Kang B.-C."/>
            <person name="Yang T.-J."/>
            <person name="Lee Y.-H."/>
            <person name="Bennetzen J.L."/>
            <person name="Choi D."/>
        </authorList>
    </citation>
    <scope>NUCLEOTIDE SEQUENCE [LARGE SCALE GENOMIC DNA]</scope>
    <source>
        <strain evidence="2">cv. PBC81</strain>
    </source>
</reference>